<sequence length="98" mass="10543">MVVGVLAILGMAKQNSFSLQHSLDNIVCYMLQNSFSLQHSLDNIGCVVQSRGCFSLGPASGVFGLDEAESPLVLNQMRDSSQAMGLKDISMFSSRIIS</sequence>
<protein>
    <submittedName>
        <fullName evidence="1">Uncharacterized protein</fullName>
    </submittedName>
</protein>
<evidence type="ECO:0000313" key="1">
    <source>
        <dbReference type="EMBL" id="KAG9330299.1"/>
    </source>
</evidence>
<keyword evidence="2" id="KW-1185">Reference proteome</keyword>
<reference evidence="1" key="1">
    <citation type="thesis" date="2021" institute="BYU ScholarsArchive" country="Provo, UT, USA">
        <title>Applications of and Algorithms for Genome Assembly and Genomic Analyses with an Emphasis on Marine Teleosts.</title>
        <authorList>
            <person name="Pickett B.D."/>
        </authorList>
    </citation>
    <scope>NUCLEOTIDE SEQUENCE</scope>
    <source>
        <strain evidence="1">HI-2016</strain>
    </source>
</reference>
<accession>A0A8T2MPG5</accession>
<evidence type="ECO:0000313" key="2">
    <source>
        <dbReference type="Proteomes" id="UP000824540"/>
    </source>
</evidence>
<proteinExistence type="predicted"/>
<dbReference type="EMBL" id="JAFBMS010000659">
    <property type="protein sequence ID" value="KAG9330299.1"/>
    <property type="molecule type" value="Genomic_DNA"/>
</dbReference>
<dbReference type="AlphaFoldDB" id="A0A8T2MPG5"/>
<comment type="caution">
    <text evidence="1">The sequence shown here is derived from an EMBL/GenBank/DDBJ whole genome shotgun (WGS) entry which is preliminary data.</text>
</comment>
<name>A0A8T2MPG5_9TELE</name>
<dbReference type="Proteomes" id="UP000824540">
    <property type="component" value="Unassembled WGS sequence"/>
</dbReference>
<gene>
    <name evidence="1" type="ORF">JZ751_025778</name>
</gene>
<organism evidence="1 2">
    <name type="scientific">Albula glossodonta</name>
    <name type="common">roundjaw bonefish</name>
    <dbReference type="NCBI Taxonomy" id="121402"/>
    <lineage>
        <taxon>Eukaryota</taxon>
        <taxon>Metazoa</taxon>
        <taxon>Chordata</taxon>
        <taxon>Craniata</taxon>
        <taxon>Vertebrata</taxon>
        <taxon>Euteleostomi</taxon>
        <taxon>Actinopterygii</taxon>
        <taxon>Neopterygii</taxon>
        <taxon>Teleostei</taxon>
        <taxon>Albuliformes</taxon>
        <taxon>Albulidae</taxon>
        <taxon>Albula</taxon>
    </lineage>
</organism>